<protein>
    <submittedName>
        <fullName evidence="3">Uncharacterized protein</fullName>
    </submittedName>
</protein>
<dbReference type="PANTHER" id="PTHR11505">
    <property type="entry name" value="L1 TRANSPOSABLE ELEMENT-RELATED"/>
    <property type="match status" value="1"/>
</dbReference>
<dbReference type="EMBL" id="OW240915">
    <property type="protein sequence ID" value="CAH2283431.1"/>
    <property type="molecule type" value="Genomic_DNA"/>
</dbReference>
<proteinExistence type="predicted"/>
<dbReference type="Proteomes" id="UP001295444">
    <property type="component" value="Chromosome 04"/>
</dbReference>
<name>A0AAD1S1Z9_PELCU</name>
<keyword evidence="4" id="KW-1185">Reference proteome</keyword>
<sequence>QHEFFKTNKKDRGRTERGAGGSARSPSYHSEAGCDTDSTQILGEKDLSLSEKRLADMLSTLRTSLQLDFRKISEEIRKEVHELGTRTSALEEKMDEICENNNKMREKFIKMEEDFQKLQGKMADIEDRSRRNNIRVRGVPETVQGPDIPPYL</sequence>
<dbReference type="AlphaFoldDB" id="A0AAD1S1Z9"/>
<accession>A0AAD1S1Z9</accession>
<keyword evidence="1" id="KW-0175">Coiled coil</keyword>
<evidence type="ECO:0000256" key="1">
    <source>
        <dbReference type="SAM" id="Coils"/>
    </source>
</evidence>
<feature type="coiled-coil region" evidence="1">
    <location>
        <begin position="87"/>
        <end position="128"/>
    </location>
</feature>
<feature type="non-terminal residue" evidence="3">
    <location>
        <position position="152"/>
    </location>
</feature>
<feature type="non-terminal residue" evidence="3">
    <location>
        <position position="1"/>
    </location>
</feature>
<feature type="region of interest" description="Disordered" evidence="2">
    <location>
        <begin position="1"/>
        <end position="39"/>
    </location>
</feature>
<gene>
    <name evidence="3" type="ORF">PECUL_23A046728</name>
</gene>
<evidence type="ECO:0000313" key="3">
    <source>
        <dbReference type="EMBL" id="CAH2283431.1"/>
    </source>
</evidence>
<evidence type="ECO:0000313" key="4">
    <source>
        <dbReference type="Proteomes" id="UP001295444"/>
    </source>
</evidence>
<dbReference type="InterPro" id="IPR004244">
    <property type="entry name" value="Transposase_22"/>
</dbReference>
<evidence type="ECO:0000256" key="2">
    <source>
        <dbReference type="SAM" id="MobiDB-lite"/>
    </source>
</evidence>
<feature type="compositionally biased region" description="Basic and acidic residues" evidence="2">
    <location>
        <begin position="1"/>
        <end position="17"/>
    </location>
</feature>
<reference evidence="3" key="1">
    <citation type="submission" date="2022-03" db="EMBL/GenBank/DDBJ databases">
        <authorList>
            <person name="Alioto T."/>
            <person name="Alioto T."/>
            <person name="Gomez Garrido J."/>
        </authorList>
    </citation>
    <scope>NUCLEOTIDE SEQUENCE</scope>
</reference>
<organism evidence="3 4">
    <name type="scientific">Pelobates cultripes</name>
    <name type="common">Western spadefoot toad</name>
    <dbReference type="NCBI Taxonomy" id="61616"/>
    <lineage>
        <taxon>Eukaryota</taxon>
        <taxon>Metazoa</taxon>
        <taxon>Chordata</taxon>
        <taxon>Craniata</taxon>
        <taxon>Vertebrata</taxon>
        <taxon>Euteleostomi</taxon>
        <taxon>Amphibia</taxon>
        <taxon>Batrachia</taxon>
        <taxon>Anura</taxon>
        <taxon>Pelobatoidea</taxon>
        <taxon>Pelobatidae</taxon>
        <taxon>Pelobates</taxon>
    </lineage>
</organism>